<evidence type="ECO:0000256" key="1">
    <source>
        <dbReference type="ARBA" id="ARBA00022730"/>
    </source>
</evidence>
<reference evidence="8 9" key="1">
    <citation type="journal article" date="2015" name="Nature">
        <title>rRNA introns, odd ribosomes, and small enigmatic genomes across a large radiation of phyla.</title>
        <authorList>
            <person name="Brown C.T."/>
            <person name="Hug L.A."/>
            <person name="Thomas B.C."/>
            <person name="Sharon I."/>
            <person name="Castelle C.J."/>
            <person name="Singh A."/>
            <person name="Wilkins M.J."/>
            <person name="Williams K.H."/>
            <person name="Banfield J.F."/>
        </authorList>
    </citation>
    <scope>NUCLEOTIDE SEQUENCE [LARGE SCALE GENOMIC DNA]</scope>
</reference>
<dbReference type="InterPro" id="IPR002583">
    <property type="entry name" value="Ribosomal_bS20"/>
</dbReference>
<evidence type="ECO:0000256" key="7">
    <source>
        <dbReference type="SAM" id="MobiDB-lite"/>
    </source>
</evidence>
<keyword evidence="2 6" id="KW-0694">RNA-binding</keyword>
<keyword evidence="3 6" id="KW-0689">Ribosomal protein</keyword>
<evidence type="ECO:0000256" key="2">
    <source>
        <dbReference type="ARBA" id="ARBA00022884"/>
    </source>
</evidence>
<protein>
    <recommendedName>
        <fullName evidence="5 6">Small ribosomal subunit protein bS20</fullName>
    </recommendedName>
</protein>
<dbReference type="AlphaFoldDB" id="A0A0F9YXM6"/>
<sequence length="112" mass="12809">MPHNKSTAKRLRQDKILTERNKTKKKAYKSIKNRIKKGEINLMPEFYKAVDKASKSGVIHKNKAAREKSRLEAFIKKTEKNKTVKTSKKIITKSVAKKTSPSKKALNKKASK</sequence>
<dbReference type="InterPro" id="IPR036510">
    <property type="entry name" value="Ribosomal_bS20_sf"/>
</dbReference>
<dbReference type="EMBL" id="LBOK01000024">
    <property type="protein sequence ID" value="KKP36209.1"/>
    <property type="molecule type" value="Genomic_DNA"/>
</dbReference>
<dbReference type="GO" id="GO:0005840">
    <property type="term" value="C:ribosome"/>
    <property type="evidence" value="ECO:0007669"/>
    <property type="project" value="UniProtKB-KW"/>
</dbReference>
<keyword evidence="1 6" id="KW-0699">rRNA-binding</keyword>
<organism evidence="8 9">
    <name type="scientific">Candidatus Roizmanbacteria bacterium GW2011_GWA2_32_13</name>
    <dbReference type="NCBI Taxonomy" id="1618475"/>
    <lineage>
        <taxon>Bacteria</taxon>
        <taxon>Candidatus Roizmaniibacteriota</taxon>
    </lineage>
</organism>
<dbReference type="Proteomes" id="UP000034349">
    <property type="component" value="Unassembled WGS sequence"/>
</dbReference>
<comment type="similarity">
    <text evidence="6">Belongs to the bacterial ribosomal protein bS20 family.</text>
</comment>
<dbReference type="NCBIfam" id="TIGR00029">
    <property type="entry name" value="S20"/>
    <property type="match status" value="1"/>
</dbReference>
<evidence type="ECO:0000256" key="6">
    <source>
        <dbReference type="HAMAP-Rule" id="MF_00500"/>
    </source>
</evidence>
<evidence type="ECO:0000256" key="3">
    <source>
        <dbReference type="ARBA" id="ARBA00022980"/>
    </source>
</evidence>
<dbReference type="HAMAP" id="MF_00500">
    <property type="entry name" value="Ribosomal_bS20"/>
    <property type="match status" value="1"/>
</dbReference>
<accession>A0A0F9YXM6</accession>
<comment type="function">
    <text evidence="6">Binds directly to 16S ribosomal RNA.</text>
</comment>
<dbReference type="GO" id="GO:0006412">
    <property type="term" value="P:translation"/>
    <property type="evidence" value="ECO:0007669"/>
    <property type="project" value="UniProtKB-UniRule"/>
</dbReference>
<dbReference type="GO" id="GO:0003735">
    <property type="term" value="F:structural constituent of ribosome"/>
    <property type="evidence" value="ECO:0007669"/>
    <property type="project" value="InterPro"/>
</dbReference>
<proteinExistence type="inferred from homology"/>
<comment type="caution">
    <text evidence="8">The sequence shown here is derived from an EMBL/GenBank/DDBJ whole genome shotgun (WGS) entry which is preliminary data.</text>
</comment>
<evidence type="ECO:0000313" key="9">
    <source>
        <dbReference type="Proteomes" id="UP000034349"/>
    </source>
</evidence>
<name>A0A0F9YXM6_9BACT</name>
<feature type="region of interest" description="Disordered" evidence="7">
    <location>
        <begin position="92"/>
        <end position="112"/>
    </location>
</feature>
<evidence type="ECO:0000256" key="5">
    <source>
        <dbReference type="ARBA" id="ARBA00035136"/>
    </source>
</evidence>
<evidence type="ECO:0000313" key="8">
    <source>
        <dbReference type="EMBL" id="KKP36209.1"/>
    </source>
</evidence>
<evidence type="ECO:0000256" key="4">
    <source>
        <dbReference type="ARBA" id="ARBA00023274"/>
    </source>
</evidence>
<dbReference type="GO" id="GO:0019843">
    <property type="term" value="F:rRNA binding"/>
    <property type="evidence" value="ECO:0007669"/>
    <property type="project" value="UniProtKB-UniRule"/>
</dbReference>
<dbReference type="SUPFAM" id="SSF46992">
    <property type="entry name" value="Ribosomal protein S20"/>
    <property type="match status" value="1"/>
</dbReference>
<dbReference type="GO" id="GO:1990904">
    <property type="term" value="C:ribonucleoprotein complex"/>
    <property type="evidence" value="ECO:0007669"/>
    <property type="project" value="UniProtKB-KW"/>
</dbReference>
<dbReference type="Gene3D" id="1.20.58.110">
    <property type="entry name" value="Ribosomal protein S20"/>
    <property type="match status" value="1"/>
</dbReference>
<keyword evidence="4 6" id="KW-0687">Ribonucleoprotein</keyword>
<gene>
    <name evidence="6" type="primary">rpsT</name>
    <name evidence="8" type="ORF">UR23_C0024G0001</name>
</gene>
<dbReference type="Pfam" id="PF01649">
    <property type="entry name" value="Ribosomal_S20p"/>
    <property type="match status" value="1"/>
</dbReference>